<comment type="caution">
    <text evidence="7">The sequence shown here is derived from an EMBL/GenBank/DDBJ whole genome shotgun (WGS) entry which is preliminary data.</text>
</comment>
<dbReference type="PANTHER" id="PTHR21716:SF4">
    <property type="entry name" value="TRANSMEMBRANE PROTEIN 245"/>
    <property type="match status" value="1"/>
</dbReference>
<organism evidence="7 8">
    <name type="scientific">Candidatus Methanofastidiosum methylothiophilum</name>
    <dbReference type="NCBI Taxonomy" id="1705564"/>
    <lineage>
        <taxon>Archaea</taxon>
        <taxon>Methanobacteriati</taxon>
        <taxon>Methanobacteriota</taxon>
        <taxon>Stenosarchaea group</taxon>
        <taxon>Candidatus Methanofastidiosia</taxon>
        <taxon>Candidatus Methanofastidiosales</taxon>
        <taxon>Candidatus Methanofastidiosaceae</taxon>
        <taxon>Candidatus Methanofastidiosum</taxon>
    </lineage>
</organism>
<keyword evidence="5 6" id="KW-0472">Membrane</keyword>
<evidence type="ECO:0000256" key="3">
    <source>
        <dbReference type="ARBA" id="ARBA00022692"/>
    </source>
</evidence>
<feature type="transmembrane region" description="Helical" evidence="6">
    <location>
        <begin position="220"/>
        <end position="240"/>
    </location>
</feature>
<gene>
    <name evidence="7" type="ORF">AMQ74_01112</name>
</gene>
<sequence>MEETEYRIAIASIFIFFLLIAALTLFPLIDALLVTFILVYLMRPINTVLKKFMNKTYAVILSGIAVIVPAFLLFFYIVIAILNYFTKEKIFEKLILVYNDLDSFSEKITMSILNYFNIESSSYLDKISNILSHKLNELVSYLSEEIINITIHIPEYAMKLLLASILAFYLVKEGITIRDTFVDLLPENKKKTIYSLLRGIDLVFESIILVNILKAIFTSILSFIIFIILGIPYPVLLGIISGFMDFAPILGPWMLFTGLAVVYIINGQVMTGILVFIIGQIFVTLIPELYIKPKLAGNHARLHPMVFLFGFFGGLLAFGAVGIFVGPIAIGIVLVFIKYYLLGNELETKNSIIDRMLKQVDKMIKLEGKKDGKV</sequence>
<keyword evidence="3 6" id="KW-0812">Transmembrane</keyword>
<reference evidence="7 8" key="1">
    <citation type="journal article" date="2016" name="ISME J.">
        <title>Chasing the elusive Euryarchaeota class WSA2: genomes reveal a uniquely fastidious methyl-reducing methanogen.</title>
        <authorList>
            <person name="Nobu M.K."/>
            <person name="Narihiro T."/>
            <person name="Kuroda K."/>
            <person name="Mei R."/>
            <person name="Liu W.T."/>
        </authorList>
    </citation>
    <scope>NUCLEOTIDE SEQUENCE [LARGE SCALE GENOMIC DNA]</scope>
    <source>
        <strain evidence="7">U1lsi0528_Bin089</strain>
    </source>
</reference>
<dbReference type="PANTHER" id="PTHR21716">
    <property type="entry name" value="TRANSMEMBRANE PROTEIN"/>
    <property type="match status" value="1"/>
</dbReference>
<dbReference type="InterPro" id="IPR002549">
    <property type="entry name" value="AI-2E-like"/>
</dbReference>
<feature type="transmembrane region" description="Helical" evidence="6">
    <location>
        <begin position="12"/>
        <end position="40"/>
    </location>
</feature>
<evidence type="ECO:0000313" key="8">
    <source>
        <dbReference type="Proteomes" id="UP000075578"/>
    </source>
</evidence>
<evidence type="ECO:0000256" key="4">
    <source>
        <dbReference type="ARBA" id="ARBA00022989"/>
    </source>
</evidence>
<comment type="subcellular location">
    <subcellularLocation>
        <location evidence="1">Membrane</location>
        <topology evidence="1">Multi-pass membrane protein</topology>
    </subcellularLocation>
</comment>
<dbReference type="EMBL" id="LNGD01000066">
    <property type="protein sequence ID" value="KYC51524.1"/>
    <property type="molecule type" value="Genomic_DNA"/>
</dbReference>
<feature type="transmembrane region" description="Helical" evidence="6">
    <location>
        <begin position="246"/>
        <end position="265"/>
    </location>
</feature>
<name>A0A150J3H1_9EURY</name>
<dbReference type="Proteomes" id="UP000075578">
    <property type="component" value="Unassembled WGS sequence"/>
</dbReference>
<evidence type="ECO:0000313" key="7">
    <source>
        <dbReference type="EMBL" id="KYC51524.1"/>
    </source>
</evidence>
<accession>A0A150J3H1</accession>
<comment type="similarity">
    <text evidence="2">Belongs to the autoinducer-2 exporter (AI-2E) (TC 2.A.86) family.</text>
</comment>
<protein>
    <submittedName>
        <fullName evidence="7">Putative inner membrane protein</fullName>
    </submittedName>
</protein>
<evidence type="ECO:0000256" key="6">
    <source>
        <dbReference type="SAM" id="Phobius"/>
    </source>
</evidence>
<dbReference type="AlphaFoldDB" id="A0A150J3H1"/>
<evidence type="ECO:0000256" key="2">
    <source>
        <dbReference type="ARBA" id="ARBA00009773"/>
    </source>
</evidence>
<keyword evidence="4 6" id="KW-1133">Transmembrane helix</keyword>
<feature type="transmembrane region" description="Helical" evidence="6">
    <location>
        <begin position="272"/>
        <end position="291"/>
    </location>
</feature>
<proteinExistence type="inferred from homology"/>
<feature type="transmembrane region" description="Helical" evidence="6">
    <location>
        <begin position="60"/>
        <end position="85"/>
    </location>
</feature>
<dbReference type="GO" id="GO:0016020">
    <property type="term" value="C:membrane"/>
    <property type="evidence" value="ECO:0007669"/>
    <property type="project" value="UniProtKB-SubCell"/>
</dbReference>
<feature type="transmembrane region" description="Helical" evidence="6">
    <location>
        <begin position="311"/>
        <end position="341"/>
    </location>
</feature>
<evidence type="ECO:0000256" key="1">
    <source>
        <dbReference type="ARBA" id="ARBA00004141"/>
    </source>
</evidence>
<dbReference type="Pfam" id="PF01594">
    <property type="entry name" value="AI-2E_transport"/>
    <property type="match status" value="1"/>
</dbReference>
<evidence type="ECO:0000256" key="5">
    <source>
        <dbReference type="ARBA" id="ARBA00023136"/>
    </source>
</evidence>